<keyword evidence="2" id="KW-0732">Signal</keyword>
<keyword evidence="1" id="KW-0472">Membrane</keyword>
<dbReference type="EMBL" id="AUPL01007280">
    <property type="protein sequence ID" value="ESL05135.1"/>
    <property type="molecule type" value="Genomic_DNA"/>
</dbReference>
<proteinExistence type="predicted"/>
<organism evidence="3 4">
    <name type="scientific">Trypanosoma rangeli SC58</name>
    <dbReference type="NCBI Taxonomy" id="429131"/>
    <lineage>
        <taxon>Eukaryota</taxon>
        <taxon>Discoba</taxon>
        <taxon>Euglenozoa</taxon>
        <taxon>Kinetoplastea</taxon>
        <taxon>Metakinetoplastina</taxon>
        <taxon>Trypanosomatida</taxon>
        <taxon>Trypanosomatidae</taxon>
        <taxon>Trypanosoma</taxon>
        <taxon>Herpetosoma</taxon>
    </lineage>
</organism>
<accession>A0A061IT82</accession>
<reference evidence="3 4" key="1">
    <citation type="submission" date="2013-07" db="EMBL/GenBank/DDBJ databases">
        <authorList>
            <person name="Stoco P.H."/>
            <person name="Wagner G."/>
            <person name="Gerber A."/>
            <person name="Zaha A."/>
            <person name="Thompson C."/>
            <person name="Bartholomeu D.C."/>
            <person name="Luckemeyer D.D."/>
            <person name="Bahia D."/>
            <person name="Loreto E."/>
            <person name="Prestes E.B."/>
            <person name="Lima F.M."/>
            <person name="Rodrigues-Luiz G."/>
            <person name="Vallejo G.A."/>
            <person name="Filho J.F."/>
            <person name="Monteiro K.M."/>
            <person name="Tyler K.M."/>
            <person name="de Almeida L.G."/>
            <person name="Ortiz M.F."/>
            <person name="Siervo M.A."/>
            <person name="de Moraes M.H."/>
            <person name="Cunha O.L."/>
            <person name="Mendonca-Neto R."/>
            <person name="Silva R."/>
            <person name="Teixeira S.M."/>
            <person name="Murta S.M."/>
            <person name="Sincero T.C."/>
            <person name="Mendes T.A."/>
            <person name="Urmenyi T.P."/>
            <person name="Silva V.G."/>
            <person name="da Rocha W.D."/>
            <person name="Andersson B."/>
            <person name="Romanha A.J."/>
            <person name="Steindel M."/>
            <person name="de Vasconcelos A.T."/>
            <person name="Grisard E.C."/>
        </authorList>
    </citation>
    <scope>NUCLEOTIDE SEQUENCE [LARGE SCALE GENOMIC DNA]</scope>
    <source>
        <strain evidence="3 4">SC58</strain>
    </source>
</reference>
<dbReference type="Proteomes" id="UP000031737">
    <property type="component" value="Unassembled WGS sequence"/>
</dbReference>
<evidence type="ECO:0000256" key="2">
    <source>
        <dbReference type="SAM" id="SignalP"/>
    </source>
</evidence>
<dbReference type="VEuPathDB" id="TriTrypDB:TRSC58_07243"/>
<keyword evidence="4" id="KW-1185">Reference proteome</keyword>
<name>A0A061IT82_TRYRA</name>
<keyword evidence="1" id="KW-0812">Transmembrane</keyword>
<feature type="chain" id="PRO_5001604838" evidence="2">
    <location>
        <begin position="24"/>
        <end position="84"/>
    </location>
</feature>
<evidence type="ECO:0000313" key="3">
    <source>
        <dbReference type="EMBL" id="ESL05135.1"/>
    </source>
</evidence>
<comment type="caution">
    <text evidence="3">The sequence shown here is derived from an EMBL/GenBank/DDBJ whole genome shotgun (WGS) entry which is preliminary data.</text>
</comment>
<feature type="transmembrane region" description="Helical" evidence="1">
    <location>
        <begin position="46"/>
        <end position="66"/>
    </location>
</feature>
<feature type="signal peptide" evidence="2">
    <location>
        <begin position="1"/>
        <end position="23"/>
    </location>
</feature>
<evidence type="ECO:0000256" key="1">
    <source>
        <dbReference type="SAM" id="Phobius"/>
    </source>
</evidence>
<gene>
    <name evidence="3" type="ORF">TRSC58_07243</name>
</gene>
<evidence type="ECO:0000313" key="4">
    <source>
        <dbReference type="Proteomes" id="UP000031737"/>
    </source>
</evidence>
<keyword evidence="1" id="KW-1133">Transmembrane helix</keyword>
<sequence length="84" mass="9675">MCCGCFFCGLFFCIFCFWSVGQEQQNSMQWRICIGFPLVELRVFKIILLMLTTWTFFLCVVFFFVVEKCGDSAGDAGTPFTFSN</sequence>
<protein>
    <submittedName>
        <fullName evidence="3">Uncharacterized protein</fullName>
    </submittedName>
</protein>
<dbReference type="AlphaFoldDB" id="A0A061IT82"/>